<feature type="transmembrane region" description="Helical" evidence="7">
    <location>
        <begin position="336"/>
        <end position="358"/>
    </location>
</feature>
<feature type="transmembrane region" description="Helical" evidence="7">
    <location>
        <begin position="216"/>
        <end position="236"/>
    </location>
</feature>
<keyword evidence="4 7" id="KW-1133">Transmembrane helix</keyword>
<feature type="transmembrane region" description="Helical" evidence="7">
    <location>
        <begin position="277"/>
        <end position="298"/>
    </location>
</feature>
<keyword evidence="5 7" id="KW-0472">Membrane</keyword>
<feature type="transmembrane region" description="Helical" evidence="7">
    <location>
        <begin position="111"/>
        <end position="132"/>
    </location>
</feature>
<dbReference type="Proteomes" id="UP001601422">
    <property type="component" value="Unassembled WGS sequence"/>
</dbReference>
<sequence length="430" mass="43972">MHTSSNPPTERGSAWALAVLTLCSFTLGTGEIMIAGLLPDIAADAGVSLSTAGLLVSSFAMTVVIGGPVLALTTGRARRRHLLLALMITYVLGNVVSAVATSFWPLAIGRIIAALAHSALMPLFFGIAADVVPPHKRGMAVARVSLGFSLAMIAGLPIGTALGQWLSWRATFWAVAALTLAVTVPVAALAPNTPGISADEDRGRLAELRVLGDRRVQIVTGITALCAAASFTAYTYVTPLLTDAVGFSESAVTPLLLLFGIGGTVGNLIGGRLTDRSVLGAVSVCVATLAGSLLLLGATTSFKTPAVGFLFLFGAAYYAVMPAVNTRLLNVASQQARTLALTVQSSAFNLGTALGGWLGGRVIAAGAPLGWLPAVGGGVAVLALVFALVEMAGERRRTPVADQEPDGEEPADQEPARPAVETPKAAESTV</sequence>
<dbReference type="Pfam" id="PF07690">
    <property type="entry name" value="MFS_1"/>
    <property type="match status" value="1"/>
</dbReference>
<dbReference type="PANTHER" id="PTHR43124">
    <property type="entry name" value="PURINE EFFLUX PUMP PBUE"/>
    <property type="match status" value="1"/>
</dbReference>
<evidence type="ECO:0000256" key="7">
    <source>
        <dbReference type="SAM" id="Phobius"/>
    </source>
</evidence>
<comment type="subcellular location">
    <subcellularLocation>
        <location evidence="1">Cell membrane</location>
        <topology evidence="1">Multi-pass membrane protein</topology>
    </subcellularLocation>
</comment>
<evidence type="ECO:0000256" key="6">
    <source>
        <dbReference type="SAM" id="MobiDB-lite"/>
    </source>
</evidence>
<evidence type="ECO:0000256" key="2">
    <source>
        <dbReference type="ARBA" id="ARBA00022475"/>
    </source>
</evidence>
<feature type="transmembrane region" description="Helical" evidence="7">
    <location>
        <begin position="49"/>
        <end position="70"/>
    </location>
</feature>
<keyword evidence="3 7" id="KW-0812">Transmembrane</keyword>
<dbReference type="PANTHER" id="PTHR43124:SF3">
    <property type="entry name" value="CHLORAMPHENICOL EFFLUX PUMP RV0191"/>
    <property type="match status" value="1"/>
</dbReference>
<feature type="compositionally biased region" description="Acidic residues" evidence="6">
    <location>
        <begin position="403"/>
        <end position="412"/>
    </location>
</feature>
<dbReference type="EMBL" id="JBIAJP010000008">
    <property type="protein sequence ID" value="MFF0006919.1"/>
    <property type="molecule type" value="Genomic_DNA"/>
</dbReference>
<feature type="transmembrane region" description="Helical" evidence="7">
    <location>
        <begin position="144"/>
        <end position="166"/>
    </location>
</feature>
<feature type="transmembrane region" description="Helical" evidence="7">
    <location>
        <begin position="82"/>
        <end position="105"/>
    </location>
</feature>
<feature type="transmembrane region" description="Helical" evidence="7">
    <location>
        <begin position="304"/>
        <end position="324"/>
    </location>
</feature>
<feature type="transmembrane region" description="Helical" evidence="7">
    <location>
        <begin position="251"/>
        <end position="270"/>
    </location>
</feature>
<comment type="caution">
    <text evidence="9">The sequence shown here is derived from an EMBL/GenBank/DDBJ whole genome shotgun (WGS) entry which is preliminary data.</text>
</comment>
<reference evidence="9 10" key="1">
    <citation type="submission" date="2024-10" db="EMBL/GenBank/DDBJ databases">
        <title>The Natural Products Discovery Center: Release of the First 8490 Sequenced Strains for Exploring Actinobacteria Biosynthetic Diversity.</title>
        <authorList>
            <person name="Kalkreuter E."/>
            <person name="Kautsar S.A."/>
            <person name="Yang D."/>
            <person name="Bader C.D."/>
            <person name="Teijaro C.N."/>
            <person name="Fluegel L."/>
            <person name="Davis C.M."/>
            <person name="Simpson J.R."/>
            <person name="Lauterbach L."/>
            <person name="Steele A.D."/>
            <person name="Gui C."/>
            <person name="Meng S."/>
            <person name="Li G."/>
            <person name="Viehrig K."/>
            <person name="Ye F."/>
            <person name="Su P."/>
            <person name="Kiefer A.F."/>
            <person name="Nichols A."/>
            <person name="Cepeda A.J."/>
            <person name="Yan W."/>
            <person name="Fan B."/>
            <person name="Jiang Y."/>
            <person name="Adhikari A."/>
            <person name="Zheng C.-J."/>
            <person name="Schuster L."/>
            <person name="Cowan T.M."/>
            <person name="Smanski M.J."/>
            <person name="Chevrette M.G."/>
            <person name="De Carvalho L.P.S."/>
            <person name="Shen B."/>
        </authorList>
    </citation>
    <scope>NUCLEOTIDE SEQUENCE [LARGE SCALE GENOMIC DNA]</scope>
    <source>
        <strain evidence="9 10">NPDC005497</strain>
    </source>
</reference>
<dbReference type="Gene3D" id="1.20.1250.20">
    <property type="entry name" value="MFS general substrate transporter like domains"/>
    <property type="match status" value="1"/>
</dbReference>
<evidence type="ECO:0000313" key="10">
    <source>
        <dbReference type="Proteomes" id="UP001601422"/>
    </source>
</evidence>
<dbReference type="InterPro" id="IPR020846">
    <property type="entry name" value="MFS_dom"/>
</dbReference>
<dbReference type="RefSeq" id="WP_362226546.1">
    <property type="nucleotide sequence ID" value="NZ_JBEXVS010000011.1"/>
</dbReference>
<keyword evidence="10" id="KW-1185">Reference proteome</keyword>
<organism evidence="9 10">
    <name type="scientific">Streptomyces tibetensis</name>
    <dbReference type="NCBI Taxonomy" id="2382123"/>
    <lineage>
        <taxon>Bacteria</taxon>
        <taxon>Bacillati</taxon>
        <taxon>Actinomycetota</taxon>
        <taxon>Actinomycetes</taxon>
        <taxon>Kitasatosporales</taxon>
        <taxon>Streptomycetaceae</taxon>
        <taxon>Streptomyces</taxon>
    </lineage>
</organism>
<evidence type="ECO:0000313" key="9">
    <source>
        <dbReference type="EMBL" id="MFF0006919.1"/>
    </source>
</evidence>
<keyword evidence="2" id="KW-1003">Cell membrane</keyword>
<dbReference type="CDD" id="cd17324">
    <property type="entry name" value="MFS_NepI_like"/>
    <property type="match status" value="1"/>
</dbReference>
<feature type="domain" description="Major facilitator superfamily (MFS) profile" evidence="8">
    <location>
        <begin position="16"/>
        <end position="395"/>
    </location>
</feature>
<protein>
    <submittedName>
        <fullName evidence="9">MFS transporter</fullName>
    </submittedName>
</protein>
<evidence type="ECO:0000256" key="1">
    <source>
        <dbReference type="ARBA" id="ARBA00004651"/>
    </source>
</evidence>
<gene>
    <name evidence="9" type="ORF">ACFYQT_26185</name>
</gene>
<dbReference type="SUPFAM" id="SSF103473">
    <property type="entry name" value="MFS general substrate transporter"/>
    <property type="match status" value="1"/>
</dbReference>
<dbReference type="InterPro" id="IPR050189">
    <property type="entry name" value="MFS_Efflux_Transporters"/>
</dbReference>
<feature type="transmembrane region" description="Helical" evidence="7">
    <location>
        <begin position="370"/>
        <end position="389"/>
    </location>
</feature>
<evidence type="ECO:0000256" key="5">
    <source>
        <dbReference type="ARBA" id="ARBA00023136"/>
    </source>
</evidence>
<evidence type="ECO:0000259" key="8">
    <source>
        <dbReference type="PROSITE" id="PS50850"/>
    </source>
</evidence>
<proteinExistence type="predicted"/>
<feature type="transmembrane region" description="Helical" evidence="7">
    <location>
        <begin position="172"/>
        <end position="195"/>
    </location>
</feature>
<feature type="region of interest" description="Disordered" evidence="6">
    <location>
        <begin position="395"/>
        <end position="430"/>
    </location>
</feature>
<name>A0ABW6N1E2_9ACTN</name>
<evidence type="ECO:0000256" key="4">
    <source>
        <dbReference type="ARBA" id="ARBA00022989"/>
    </source>
</evidence>
<evidence type="ECO:0000256" key="3">
    <source>
        <dbReference type="ARBA" id="ARBA00022692"/>
    </source>
</evidence>
<dbReference type="InterPro" id="IPR036259">
    <property type="entry name" value="MFS_trans_sf"/>
</dbReference>
<dbReference type="InterPro" id="IPR011701">
    <property type="entry name" value="MFS"/>
</dbReference>
<feature type="transmembrane region" description="Helical" evidence="7">
    <location>
        <begin position="12"/>
        <end position="37"/>
    </location>
</feature>
<accession>A0ABW6N1E2</accession>
<dbReference type="PROSITE" id="PS50850">
    <property type="entry name" value="MFS"/>
    <property type="match status" value="1"/>
</dbReference>